<dbReference type="InParanoid" id="F4RU47"/>
<gene>
    <name evidence="2" type="ORF">MELLADRAFT_108752</name>
</gene>
<dbReference type="Proteomes" id="UP000001072">
    <property type="component" value="Unassembled WGS sequence"/>
</dbReference>
<evidence type="ECO:0000313" key="3">
    <source>
        <dbReference type="Proteomes" id="UP000001072"/>
    </source>
</evidence>
<keyword evidence="1" id="KW-0732">Signal</keyword>
<evidence type="ECO:0000256" key="1">
    <source>
        <dbReference type="SAM" id="SignalP"/>
    </source>
</evidence>
<feature type="chain" id="PRO_5003315486" description="Secreted protein" evidence="1">
    <location>
        <begin position="17"/>
        <end position="421"/>
    </location>
</feature>
<sequence length="421" mass="46820">MKFLLYLSIFSARVLSKPDKVTSQNTGCHRYMLNEFKCVPSAEKSRCPGHNQTSCRRKRRNYDSKTTLGVCLWSGSDPVDGSKASTSGWLNGYMRIFLFKPLPRVADLIPFNIKSGLKTNCGKFVFIQRKGKPETIRYAKVLDGCAFDTKDPKVGCFQLWMTTALFNEFKPSKEDSAKGSISDSFTWGFRAESKTWRWEVLITSSTSPTVRFSTNAIPSAFSSLMNQTRGKEAVKTSLESTIGSSPPPLAEAKRVRLWNQDVLSKSVNIASQDTGCYRYMLENYQCVPSADKDRCPVAEFETDKVTKFPGLGYNTTIPVKPVAGGNGICGNYDSKTTLGVCLWSGSDAVDGSKASTSGWLNGYMRIFLSKPLSLVANLIQFNIKSGLKTNCGKDRIRRSRNKQNNKETFFFRQANLVANGS</sequence>
<name>F4RU47_MELLP</name>
<keyword evidence="3" id="KW-1185">Reference proteome</keyword>
<protein>
    <recommendedName>
        <fullName evidence="4">Secreted protein</fullName>
    </recommendedName>
</protein>
<dbReference type="VEuPathDB" id="FungiDB:MELLADRAFT_108752"/>
<accession>F4RU47</accession>
<dbReference type="HOGENOM" id="CLU_652245_0_0_1"/>
<dbReference type="RefSeq" id="XP_007412573.1">
    <property type="nucleotide sequence ID" value="XM_007412511.1"/>
</dbReference>
<dbReference type="KEGG" id="mlr:MELLADRAFT_108752"/>
<evidence type="ECO:0008006" key="4">
    <source>
        <dbReference type="Google" id="ProtNLM"/>
    </source>
</evidence>
<evidence type="ECO:0000313" key="2">
    <source>
        <dbReference type="EMBL" id="EGG04112.1"/>
    </source>
</evidence>
<reference evidence="3" key="1">
    <citation type="journal article" date="2011" name="Proc. Natl. Acad. Sci. U.S.A.">
        <title>Obligate biotrophy features unraveled by the genomic analysis of rust fungi.</title>
        <authorList>
            <person name="Duplessis S."/>
            <person name="Cuomo C.A."/>
            <person name="Lin Y.-C."/>
            <person name="Aerts A."/>
            <person name="Tisserant E."/>
            <person name="Veneault-Fourrey C."/>
            <person name="Joly D.L."/>
            <person name="Hacquard S."/>
            <person name="Amselem J."/>
            <person name="Cantarel B.L."/>
            <person name="Chiu R."/>
            <person name="Coutinho P.M."/>
            <person name="Feau N."/>
            <person name="Field M."/>
            <person name="Frey P."/>
            <person name="Gelhaye E."/>
            <person name="Goldberg J."/>
            <person name="Grabherr M.G."/>
            <person name="Kodira C.D."/>
            <person name="Kohler A."/>
            <person name="Kuees U."/>
            <person name="Lindquist E.A."/>
            <person name="Lucas S.M."/>
            <person name="Mago R."/>
            <person name="Mauceli E."/>
            <person name="Morin E."/>
            <person name="Murat C."/>
            <person name="Pangilinan J.L."/>
            <person name="Park R."/>
            <person name="Pearson M."/>
            <person name="Quesneville H."/>
            <person name="Rouhier N."/>
            <person name="Sakthikumar S."/>
            <person name="Salamov A.A."/>
            <person name="Schmutz J."/>
            <person name="Selles B."/>
            <person name="Shapiro H."/>
            <person name="Tanguay P."/>
            <person name="Tuskan G.A."/>
            <person name="Henrissat B."/>
            <person name="Van de Peer Y."/>
            <person name="Rouze P."/>
            <person name="Ellis J.G."/>
            <person name="Dodds P.N."/>
            <person name="Schein J.E."/>
            <person name="Zhong S."/>
            <person name="Hamelin R.C."/>
            <person name="Grigoriev I.V."/>
            <person name="Szabo L.J."/>
            <person name="Martin F."/>
        </authorList>
    </citation>
    <scope>NUCLEOTIDE SEQUENCE [LARGE SCALE GENOMIC DNA]</scope>
    <source>
        <strain evidence="3">98AG31 / pathotype 3-4-7</strain>
    </source>
</reference>
<dbReference type="GeneID" id="18923558"/>
<dbReference type="EMBL" id="GL883120">
    <property type="protein sequence ID" value="EGG04112.1"/>
    <property type="molecule type" value="Genomic_DNA"/>
</dbReference>
<organism evidence="3">
    <name type="scientific">Melampsora larici-populina (strain 98AG31 / pathotype 3-4-7)</name>
    <name type="common">Poplar leaf rust fungus</name>
    <dbReference type="NCBI Taxonomy" id="747676"/>
    <lineage>
        <taxon>Eukaryota</taxon>
        <taxon>Fungi</taxon>
        <taxon>Dikarya</taxon>
        <taxon>Basidiomycota</taxon>
        <taxon>Pucciniomycotina</taxon>
        <taxon>Pucciniomycetes</taxon>
        <taxon>Pucciniales</taxon>
        <taxon>Melampsoraceae</taxon>
        <taxon>Melampsora</taxon>
    </lineage>
</organism>
<dbReference type="AlphaFoldDB" id="F4RU47"/>
<feature type="signal peptide" evidence="1">
    <location>
        <begin position="1"/>
        <end position="16"/>
    </location>
</feature>
<proteinExistence type="predicted"/>